<keyword evidence="4 5" id="KW-0274">FAD</keyword>
<evidence type="ECO:0000256" key="6">
    <source>
        <dbReference type="RuleBase" id="RU003968"/>
    </source>
</evidence>
<comment type="cofactor">
    <cofactor evidence="1 5">
        <name>FAD</name>
        <dbReference type="ChEBI" id="CHEBI:57692"/>
    </cofactor>
</comment>
<dbReference type="SUPFAM" id="SSF51905">
    <property type="entry name" value="FAD/NAD(P)-binding domain"/>
    <property type="match status" value="1"/>
</dbReference>
<evidence type="ECO:0000256" key="4">
    <source>
        <dbReference type="ARBA" id="ARBA00022827"/>
    </source>
</evidence>
<dbReference type="PANTHER" id="PTHR11552:SF147">
    <property type="entry name" value="CHOLINE DEHYDROGENASE, MITOCHONDRIAL"/>
    <property type="match status" value="1"/>
</dbReference>
<dbReference type="Gene3D" id="3.50.50.60">
    <property type="entry name" value="FAD/NAD(P)-binding domain"/>
    <property type="match status" value="1"/>
</dbReference>
<keyword evidence="10" id="KW-1185">Reference proteome</keyword>
<evidence type="ECO:0000313" key="9">
    <source>
        <dbReference type="EMBL" id="KKW91166.1"/>
    </source>
</evidence>
<evidence type="ECO:0000256" key="2">
    <source>
        <dbReference type="ARBA" id="ARBA00010790"/>
    </source>
</evidence>
<dbReference type="GO" id="GO:0050660">
    <property type="term" value="F:flavin adenine dinucleotide binding"/>
    <property type="evidence" value="ECO:0007669"/>
    <property type="project" value="InterPro"/>
</dbReference>
<dbReference type="PATRIC" id="fig|56193.3.peg.3444"/>
<dbReference type="Pfam" id="PF00732">
    <property type="entry name" value="GMC_oxred_N"/>
    <property type="match status" value="1"/>
</dbReference>
<accession>A0A0M3AQG8</accession>
<dbReference type="SUPFAM" id="SSF54373">
    <property type="entry name" value="FAD-linked reductases, C-terminal domain"/>
    <property type="match status" value="1"/>
</dbReference>
<keyword evidence="3 6" id="KW-0285">Flavoprotein</keyword>
<dbReference type="InterPro" id="IPR000172">
    <property type="entry name" value="GMC_OxRdtase_N"/>
</dbReference>
<dbReference type="PIRSF" id="PIRSF000137">
    <property type="entry name" value="Alcohol_oxidase"/>
    <property type="match status" value="1"/>
</dbReference>
<gene>
    <name evidence="9" type="ORF">YP76_16435</name>
</gene>
<dbReference type="AlphaFoldDB" id="A0A0M3AQG8"/>
<evidence type="ECO:0000259" key="7">
    <source>
        <dbReference type="PROSITE" id="PS00623"/>
    </source>
</evidence>
<evidence type="ECO:0000256" key="5">
    <source>
        <dbReference type="PIRSR" id="PIRSR000137-2"/>
    </source>
</evidence>
<dbReference type="Gene3D" id="3.30.560.10">
    <property type="entry name" value="Glucose Oxidase, domain 3"/>
    <property type="match status" value="1"/>
</dbReference>
<dbReference type="STRING" id="56193.YP76_16435"/>
<dbReference type="PROSITE" id="PS00624">
    <property type="entry name" value="GMC_OXRED_2"/>
    <property type="match status" value="1"/>
</dbReference>
<protein>
    <recommendedName>
        <fullName evidence="7 8">Glucose-methanol-choline oxidoreductase N-terminal domain-containing protein</fullName>
    </recommendedName>
</protein>
<dbReference type="PROSITE" id="PS00623">
    <property type="entry name" value="GMC_OXRED_1"/>
    <property type="match status" value="1"/>
</dbReference>
<dbReference type="InterPro" id="IPR007867">
    <property type="entry name" value="GMC_OxRtase_C"/>
</dbReference>
<comment type="caution">
    <text evidence="9">The sequence shown here is derived from an EMBL/GenBank/DDBJ whole genome shotgun (WGS) entry which is preliminary data.</text>
</comment>
<comment type="similarity">
    <text evidence="2 6">Belongs to the GMC oxidoreductase family.</text>
</comment>
<reference evidence="9 10" key="1">
    <citation type="submission" date="2015-04" db="EMBL/GenBank/DDBJ databases">
        <title>Genome sequence of aromatic hydrocarbons-degrading Sphingobium chungbukense DJ77.</title>
        <authorList>
            <person name="Kim Y.-C."/>
            <person name="Chae J.-C."/>
        </authorList>
    </citation>
    <scope>NUCLEOTIDE SEQUENCE [LARGE SCALE GENOMIC DNA]</scope>
    <source>
        <strain evidence="9 10">DJ77</strain>
    </source>
</reference>
<dbReference type="PANTHER" id="PTHR11552">
    <property type="entry name" value="GLUCOSE-METHANOL-CHOLINE GMC OXIDOREDUCTASE"/>
    <property type="match status" value="1"/>
</dbReference>
<proteinExistence type="inferred from homology"/>
<name>A0A0M3AQG8_9SPHN</name>
<sequence>MTARHHFDYVVVGGGSAGCAVASQLVAGNAGRVLLIEAGKDARTLAMRIPALVRKAISQFDWGYVSDPDDSRNGRSEAWVRGRVLGGSSGVNGMMFVRGAPSDYDRWAAKQIPGWDWKSVQPIFRALENSDRPGAERGHAGPLHVSTVKRPHPLTQAFLSAAEAAGYPLNADYNAGDQHGFGLAQLSQRRGLRNSAADAFLPAVRGMAGFTLWDQCEVQRILFNGNVATGLTCSRKGEEIVVSADRIILSSGAVGSPKLLLQSGVGDPEELAKLGIPVSLESREVGRNMLEHPLVRLVYETSIASRNLTGGIGQPISEVADYLLNRQGMLAGLFEATGFVRSQDQLDAPDIQYHFLPMGIQDPTIHADPLLKRPSLTIYANLSHPNGRGRLMLSSSDPSAPPRILPQLLGGARDTKALAAAIRIARRIMSTPPMQELATRELTPGPHVEGDAALEEHIRRNTEIAYHIAGTCRMGSDPDAVVAPDLKLNGAENMWIADASIFPDLISGNTNAACMMIGMKLGRQLVSDRVPGEKI</sequence>
<evidence type="ECO:0000259" key="8">
    <source>
        <dbReference type="PROSITE" id="PS00624"/>
    </source>
</evidence>
<dbReference type="GO" id="GO:0016614">
    <property type="term" value="F:oxidoreductase activity, acting on CH-OH group of donors"/>
    <property type="evidence" value="ECO:0007669"/>
    <property type="project" value="InterPro"/>
</dbReference>
<dbReference type="PROSITE" id="PS51257">
    <property type="entry name" value="PROKAR_LIPOPROTEIN"/>
    <property type="match status" value="1"/>
</dbReference>
<organism evidence="9 10">
    <name type="scientific">Sphingobium chungbukense</name>
    <dbReference type="NCBI Taxonomy" id="56193"/>
    <lineage>
        <taxon>Bacteria</taxon>
        <taxon>Pseudomonadati</taxon>
        <taxon>Pseudomonadota</taxon>
        <taxon>Alphaproteobacteria</taxon>
        <taxon>Sphingomonadales</taxon>
        <taxon>Sphingomonadaceae</taxon>
        <taxon>Sphingobium</taxon>
    </lineage>
</organism>
<dbReference type="Proteomes" id="UP000033874">
    <property type="component" value="Unassembled WGS sequence"/>
</dbReference>
<evidence type="ECO:0000313" key="10">
    <source>
        <dbReference type="Proteomes" id="UP000033874"/>
    </source>
</evidence>
<dbReference type="RefSeq" id="WP_046764684.1">
    <property type="nucleotide sequence ID" value="NZ_LBIC01000007.1"/>
</dbReference>
<evidence type="ECO:0000256" key="3">
    <source>
        <dbReference type="ARBA" id="ARBA00022630"/>
    </source>
</evidence>
<feature type="binding site" evidence="5">
    <location>
        <position position="84"/>
    </location>
    <ligand>
        <name>FAD</name>
        <dbReference type="ChEBI" id="CHEBI:57692"/>
    </ligand>
</feature>
<dbReference type="InterPro" id="IPR012132">
    <property type="entry name" value="GMC_OxRdtase"/>
</dbReference>
<evidence type="ECO:0000256" key="1">
    <source>
        <dbReference type="ARBA" id="ARBA00001974"/>
    </source>
</evidence>
<feature type="domain" description="Glucose-methanol-choline oxidoreductase N-terminal" evidence="7">
    <location>
        <begin position="82"/>
        <end position="105"/>
    </location>
</feature>
<dbReference type="InterPro" id="IPR036188">
    <property type="entry name" value="FAD/NAD-bd_sf"/>
</dbReference>
<dbReference type="Pfam" id="PF05199">
    <property type="entry name" value="GMC_oxred_C"/>
    <property type="match status" value="1"/>
</dbReference>
<feature type="binding site" evidence="5">
    <location>
        <position position="218"/>
    </location>
    <ligand>
        <name>FAD</name>
        <dbReference type="ChEBI" id="CHEBI:57692"/>
    </ligand>
</feature>
<dbReference type="EMBL" id="LBIC01000007">
    <property type="protein sequence ID" value="KKW91166.1"/>
    <property type="molecule type" value="Genomic_DNA"/>
</dbReference>
<feature type="domain" description="Glucose-methanol-choline oxidoreductase N-terminal" evidence="8">
    <location>
        <begin position="252"/>
        <end position="266"/>
    </location>
</feature>